<evidence type="ECO:0000313" key="2">
    <source>
        <dbReference type="EnsemblPlants" id="Ma03_p17230.1"/>
    </source>
</evidence>
<dbReference type="EMBL" id="HG996468">
    <property type="protein sequence ID" value="CAG1850460.1"/>
    <property type="molecule type" value="Genomic_DNA"/>
</dbReference>
<dbReference type="InParanoid" id="A0A804ID27"/>
<accession>A0A804ID27</accession>
<proteinExistence type="predicted"/>
<evidence type="ECO:0000313" key="3">
    <source>
        <dbReference type="Proteomes" id="UP000012960"/>
    </source>
</evidence>
<evidence type="ECO:0000313" key="1">
    <source>
        <dbReference type="EMBL" id="CAG1850460.1"/>
    </source>
</evidence>
<organism evidence="2 3">
    <name type="scientific">Musa acuminata subsp. malaccensis</name>
    <name type="common">Wild banana</name>
    <name type="synonym">Musa malaccensis</name>
    <dbReference type="NCBI Taxonomy" id="214687"/>
    <lineage>
        <taxon>Eukaryota</taxon>
        <taxon>Viridiplantae</taxon>
        <taxon>Streptophyta</taxon>
        <taxon>Embryophyta</taxon>
        <taxon>Tracheophyta</taxon>
        <taxon>Spermatophyta</taxon>
        <taxon>Magnoliopsida</taxon>
        <taxon>Liliopsida</taxon>
        <taxon>Zingiberales</taxon>
        <taxon>Musaceae</taxon>
        <taxon>Musa</taxon>
    </lineage>
</organism>
<dbReference type="Proteomes" id="UP000012960">
    <property type="component" value="Unplaced"/>
</dbReference>
<protein>
    <submittedName>
        <fullName evidence="1">(wild Malaysian banana) hypothetical protein</fullName>
    </submittedName>
</protein>
<dbReference type="Gramene" id="Ma03_t17230.1">
    <property type="protein sequence ID" value="Ma03_p17230.1"/>
    <property type="gene ID" value="Ma03_g17230"/>
</dbReference>
<gene>
    <name evidence="1" type="ORF">GSMUA_201060.1</name>
</gene>
<name>A0A804ID27_MUSAM</name>
<keyword evidence="3" id="KW-1185">Reference proteome</keyword>
<reference evidence="1" key="1">
    <citation type="submission" date="2021-03" db="EMBL/GenBank/DDBJ databases">
        <authorList>
            <consortium name="Genoscope - CEA"/>
            <person name="William W."/>
        </authorList>
    </citation>
    <scope>NUCLEOTIDE SEQUENCE</scope>
    <source>
        <strain evidence="1">Doubled-haploid Pahang</strain>
    </source>
</reference>
<dbReference type="AlphaFoldDB" id="A0A804ID27"/>
<reference evidence="2" key="2">
    <citation type="submission" date="2021-05" db="UniProtKB">
        <authorList>
            <consortium name="EnsemblPlants"/>
        </authorList>
    </citation>
    <scope>IDENTIFICATION</scope>
    <source>
        <strain evidence="2">subsp. malaccensis</strain>
    </source>
</reference>
<sequence length="41" mass="4715">MQHHRRNHPVIWHHIFSATHLAFSAMVGPLCMAQFDTTKCG</sequence>
<dbReference type="EnsemblPlants" id="Ma03_t17230.1">
    <property type="protein sequence ID" value="Ma03_p17230.1"/>
    <property type="gene ID" value="Ma03_g17230"/>
</dbReference>